<dbReference type="InterPro" id="IPR001173">
    <property type="entry name" value="Glyco_trans_2-like"/>
</dbReference>
<evidence type="ECO:0000259" key="1">
    <source>
        <dbReference type="Pfam" id="PF00535"/>
    </source>
</evidence>
<dbReference type="InterPro" id="IPR029044">
    <property type="entry name" value="Nucleotide-diphossugar_trans"/>
</dbReference>
<dbReference type="AlphaFoldDB" id="A0A6C0BBQ8"/>
<dbReference type="EMBL" id="MN739112">
    <property type="protein sequence ID" value="QHS89546.1"/>
    <property type="molecule type" value="Genomic_DNA"/>
</dbReference>
<evidence type="ECO:0000313" key="2">
    <source>
        <dbReference type="EMBL" id="QHS89546.1"/>
    </source>
</evidence>
<organism evidence="2">
    <name type="scientific">viral metagenome</name>
    <dbReference type="NCBI Taxonomy" id="1070528"/>
    <lineage>
        <taxon>unclassified sequences</taxon>
        <taxon>metagenomes</taxon>
        <taxon>organismal metagenomes</taxon>
    </lineage>
</organism>
<dbReference type="PANTHER" id="PTHR22916">
    <property type="entry name" value="GLYCOSYLTRANSFERASE"/>
    <property type="match status" value="1"/>
</dbReference>
<feature type="domain" description="Glycosyltransferase 2-like" evidence="1">
    <location>
        <begin position="351"/>
        <end position="459"/>
    </location>
</feature>
<dbReference type="CDD" id="cd00761">
    <property type="entry name" value="Glyco_tranf_GTA_type"/>
    <property type="match status" value="1"/>
</dbReference>
<dbReference type="SUPFAM" id="SSF53448">
    <property type="entry name" value="Nucleotide-diphospho-sugar transferases"/>
    <property type="match status" value="1"/>
</dbReference>
<sequence length="597" mass="67576">MASTSVILLYNRSNPYGLKKDAVLIEAALRKFGVYTLQHCDPLEPPQKADCIIHLEQPHHVWQSWGRTNMLVVNPEWYVPTAYDAYLQYFDWVIFKNNEARKRFVASCPFVTDGQTLTIPWASGGFWSVEGVATNEQNDSRMGFACFLGASKNRHDFLKTLLPFWRESYPQLNIFSAIDLSVPPKEQENIKVRVEDLTEAQRYRLATFFPGHVVCSASEGYSYTGGEAEAVGAYTIHTTIEAFLASYKNQAGVAWFPVTAAESDTKYAYAQFAKPISAEETQAALDQAIRDFLDTDMTTLRPKRKDAAMEKHKVFEKGWADLFRTMPATLKIKTGGLRPPVLKVEECPPISIVTLIYNRKRFFDLACHNIMMSDYPKDKIEWILVDDSDDPEEQGGEKIMAVAAAAAPLKMVYVRLENRTPISEKRNIGVSKATNPIVLMMDDDDHYPETSFRRRVAWLTLHPWKPQVTACTTIACYDLVKAISAVNVPPFDLPLSERISEATLTFYKSFWQARGFSRDVQVGEGETFIRGRESAVLELPPQQIIVAFSHGKNTSSRRVPGGDDVKPGCFWNFPQEYLVFIHEMAGIKVQVQEQEQA</sequence>
<protein>
    <recommendedName>
        <fullName evidence="1">Glycosyltransferase 2-like domain-containing protein</fullName>
    </recommendedName>
</protein>
<proteinExistence type="predicted"/>
<dbReference type="GO" id="GO:0016758">
    <property type="term" value="F:hexosyltransferase activity"/>
    <property type="evidence" value="ECO:0007669"/>
    <property type="project" value="UniProtKB-ARBA"/>
</dbReference>
<accession>A0A6C0BBQ8</accession>
<dbReference type="PANTHER" id="PTHR22916:SF3">
    <property type="entry name" value="UDP-GLCNAC:BETAGAL BETA-1,3-N-ACETYLGLUCOSAMINYLTRANSFERASE-LIKE PROTEIN 1"/>
    <property type="match status" value="1"/>
</dbReference>
<dbReference type="Gene3D" id="3.90.550.10">
    <property type="entry name" value="Spore Coat Polysaccharide Biosynthesis Protein SpsA, Chain A"/>
    <property type="match status" value="1"/>
</dbReference>
<reference evidence="2" key="1">
    <citation type="journal article" date="2020" name="Nature">
        <title>Giant virus diversity and host interactions through global metagenomics.</title>
        <authorList>
            <person name="Schulz F."/>
            <person name="Roux S."/>
            <person name="Paez-Espino D."/>
            <person name="Jungbluth S."/>
            <person name="Walsh D.A."/>
            <person name="Denef V.J."/>
            <person name="McMahon K.D."/>
            <person name="Konstantinidis K.T."/>
            <person name="Eloe-Fadrosh E.A."/>
            <person name="Kyrpides N.C."/>
            <person name="Woyke T."/>
        </authorList>
    </citation>
    <scope>NUCLEOTIDE SEQUENCE</scope>
    <source>
        <strain evidence="2">GVMAG-M-3300010158-60</strain>
    </source>
</reference>
<name>A0A6C0BBQ8_9ZZZZ</name>
<dbReference type="Pfam" id="PF00535">
    <property type="entry name" value="Glycos_transf_2"/>
    <property type="match status" value="1"/>
</dbReference>